<evidence type="ECO:0000256" key="3">
    <source>
        <dbReference type="ARBA" id="ARBA00022801"/>
    </source>
</evidence>
<sequence>MKLIVGLGNPGEKYRNNRHNAGFMVVEYLERIGLPEGVAAKKTDTFMNDSGRAVEKFIKNYKLKIENLYIAHDDLDLPLGQYKIQLGIGPKVHNGLISIEGILSDINFWRVRIGVDNRDPQNRVPGEAYVLQDFTPEEHKILEEVIKKASQEVVFSVSSG</sequence>
<evidence type="ECO:0000256" key="2">
    <source>
        <dbReference type="ARBA" id="ARBA00022555"/>
    </source>
</evidence>
<evidence type="ECO:0000256" key="8">
    <source>
        <dbReference type="RuleBase" id="RU004320"/>
    </source>
</evidence>
<dbReference type="STRING" id="1797517.A3F61_04410"/>
<dbReference type="Pfam" id="PF01195">
    <property type="entry name" value="Pept_tRNA_hydro"/>
    <property type="match status" value="1"/>
</dbReference>
<evidence type="ECO:0000256" key="7">
    <source>
        <dbReference type="RuleBase" id="RU000673"/>
    </source>
</evidence>
<protein>
    <recommendedName>
        <fullName evidence="6 7">Peptidyl-tRNA hydrolase</fullName>
        <ecNumber evidence="1 7">3.1.1.29</ecNumber>
    </recommendedName>
</protein>
<keyword evidence="4" id="KW-0694">RNA-binding</keyword>
<comment type="caution">
    <text evidence="9">The sequence shown here is derived from an EMBL/GenBank/DDBJ whole genome shotgun (WGS) entry which is preliminary data.</text>
</comment>
<keyword evidence="2" id="KW-0820">tRNA-binding</keyword>
<dbReference type="EMBL" id="MHCA01000044">
    <property type="protein sequence ID" value="OGY11094.1"/>
    <property type="molecule type" value="Genomic_DNA"/>
</dbReference>
<reference evidence="9 10" key="1">
    <citation type="journal article" date="2016" name="Nat. Commun.">
        <title>Thousands of microbial genomes shed light on interconnected biogeochemical processes in an aquifer system.</title>
        <authorList>
            <person name="Anantharaman K."/>
            <person name="Brown C.T."/>
            <person name="Hug L.A."/>
            <person name="Sharon I."/>
            <person name="Castelle C.J."/>
            <person name="Probst A.J."/>
            <person name="Thomas B.C."/>
            <person name="Singh A."/>
            <person name="Wilkins M.J."/>
            <person name="Karaoz U."/>
            <person name="Brodie E.L."/>
            <person name="Williams K.H."/>
            <person name="Hubbard S.S."/>
            <person name="Banfield J.F."/>
        </authorList>
    </citation>
    <scope>NUCLEOTIDE SEQUENCE [LARGE SCALE GENOMIC DNA]</scope>
</reference>
<evidence type="ECO:0000256" key="1">
    <source>
        <dbReference type="ARBA" id="ARBA00013260"/>
    </source>
</evidence>
<name>A0A1G1V6S6_9BACT</name>
<dbReference type="GO" id="GO:0000049">
    <property type="term" value="F:tRNA binding"/>
    <property type="evidence" value="ECO:0007669"/>
    <property type="project" value="UniProtKB-KW"/>
</dbReference>
<dbReference type="EC" id="3.1.1.29" evidence="1 7"/>
<accession>A0A1G1V6S6</accession>
<dbReference type="InterPro" id="IPR036416">
    <property type="entry name" value="Pept_tRNA_hydro_sf"/>
</dbReference>
<evidence type="ECO:0000256" key="5">
    <source>
        <dbReference type="ARBA" id="ARBA00038063"/>
    </source>
</evidence>
<comment type="catalytic activity">
    <reaction evidence="7">
        <text>an N-acyl-L-alpha-aminoacyl-tRNA + H2O = an N-acyl-L-amino acid + a tRNA + H(+)</text>
        <dbReference type="Rhea" id="RHEA:54448"/>
        <dbReference type="Rhea" id="RHEA-COMP:10123"/>
        <dbReference type="Rhea" id="RHEA-COMP:13883"/>
        <dbReference type="ChEBI" id="CHEBI:15377"/>
        <dbReference type="ChEBI" id="CHEBI:15378"/>
        <dbReference type="ChEBI" id="CHEBI:59874"/>
        <dbReference type="ChEBI" id="CHEBI:78442"/>
        <dbReference type="ChEBI" id="CHEBI:138191"/>
        <dbReference type="EC" id="3.1.1.29"/>
    </reaction>
</comment>
<dbReference type="PROSITE" id="PS01195">
    <property type="entry name" value="PEPT_TRNA_HYDROL_1"/>
    <property type="match status" value="1"/>
</dbReference>
<evidence type="ECO:0000313" key="9">
    <source>
        <dbReference type="EMBL" id="OGY11094.1"/>
    </source>
</evidence>
<evidence type="ECO:0000256" key="6">
    <source>
        <dbReference type="ARBA" id="ARBA00050038"/>
    </source>
</evidence>
<dbReference type="SUPFAM" id="SSF53178">
    <property type="entry name" value="Peptidyl-tRNA hydrolase-like"/>
    <property type="match status" value="1"/>
</dbReference>
<dbReference type="PANTHER" id="PTHR17224">
    <property type="entry name" value="PEPTIDYL-TRNA HYDROLASE"/>
    <property type="match status" value="1"/>
</dbReference>
<dbReference type="Gene3D" id="3.40.50.1470">
    <property type="entry name" value="Peptidyl-tRNA hydrolase"/>
    <property type="match status" value="1"/>
</dbReference>
<dbReference type="GO" id="GO:0004045">
    <property type="term" value="F:peptidyl-tRNA hydrolase activity"/>
    <property type="evidence" value="ECO:0007669"/>
    <property type="project" value="UniProtKB-EC"/>
</dbReference>
<evidence type="ECO:0000313" key="10">
    <source>
        <dbReference type="Proteomes" id="UP000178272"/>
    </source>
</evidence>
<dbReference type="Proteomes" id="UP000178272">
    <property type="component" value="Unassembled WGS sequence"/>
</dbReference>
<dbReference type="AlphaFoldDB" id="A0A1G1V6S6"/>
<gene>
    <name evidence="9" type="ORF">A3F61_04410</name>
</gene>
<dbReference type="PANTHER" id="PTHR17224:SF1">
    <property type="entry name" value="PEPTIDYL-TRNA HYDROLASE"/>
    <property type="match status" value="1"/>
</dbReference>
<proteinExistence type="inferred from homology"/>
<evidence type="ECO:0000256" key="4">
    <source>
        <dbReference type="ARBA" id="ARBA00022884"/>
    </source>
</evidence>
<dbReference type="InterPro" id="IPR001328">
    <property type="entry name" value="Pept_tRNA_hydro"/>
</dbReference>
<dbReference type="InterPro" id="IPR018171">
    <property type="entry name" value="Pept_tRNA_hydro_CS"/>
</dbReference>
<keyword evidence="3 7" id="KW-0378">Hydrolase</keyword>
<comment type="similarity">
    <text evidence="5 8">Belongs to the PTH family.</text>
</comment>
<dbReference type="CDD" id="cd00462">
    <property type="entry name" value="PTH"/>
    <property type="match status" value="1"/>
</dbReference>
<dbReference type="NCBIfam" id="TIGR00447">
    <property type="entry name" value="pth"/>
    <property type="match status" value="1"/>
</dbReference>
<organism evidence="9 10">
    <name type="scientific">Candidatus Blackburnbacteria bacterium RIFCSPHIGHO2_12_FULL_41_13b</name>
    <dbReference type="NCBI Taxonomy" id="1797517"/>
    <lineage>
        <taxon>Bacteria</taxon>
        <taxon>Candidatus Blackburniibacteriota</taxon>
    </lineage>
</organism>